<feature type="site" description="Lowers pKa of active site Tyr" evidence="4">
    <location>
        <position position="147"/>
    </location>
</feature>
<gene>
    <name evidence="6" type="ORF">M427DRAFT_154894</name>
</gene>
<organism evidence="6 7">
    <name type="scientific">Gonapodya prolifera (strain JEL478)</name>
    <name type="common">Monoblepharis prolifera</name>
    <dbReference type="NCBI Taxonomy" id="1344416"/>
    <lineage>
        <taxon>Eukaryota</taxon>
        <taxon>Fungi</taxon>
        <taxon>Fungi incertae sedis</taxon>
        <taxon>Chytridiomycota</taxon>
        <taxon>Chytridiomycota incertae sedis</taxon>
        <taxon>Monoblepharidomycetes</taxon>
        <taxon>Monoblepharidales</taxon>
        <taxon>Gonapodyaceae</taxon>
        <taxon>Gonapodya</taxon>
    </lineage>
</organism>
<dbReference type="Proteomes" id="UP000070544">
    <property type="component" value="Unassembled WGS sequence"/>
</dbReference>
<dbReference type="PIRSF" id="PIRSF000097">
    <property type="entry name" value="AKR"/>
    <property type="match status" value="1"/>
</dbReference>
<feature type="binding site" evidence="3">
    <location>
        <position position="178"/>
    </location>
    <ligand>
        <name>substrate</name>
    </ligand>
</feature>
<feature type="active site" description="Proton donor" evidence="2">
    <location>
        <position position="118"/>
    </location>
</feature>
<evidence type="ECO:0000259" key="5">
    <source>
        <dbReference type="Pfam" id="PF00248"/>
    </source>
</evidence>
<evidence type="ECO:0000256" key="3">
    <source>
        <dbReference type="PIRSR" id="PIRSR000097-2"/>
    </source>
</evidence>
<dbReference type="InterPro" id="IPR044494">
    <property type="entry name" value="AKR3C2/3"/>
</dbReference>
<dbReference type="InterPro" id="IPR023210">
    <property type="entry name" value="NADP_OxRdtase_dom"/>
</dbReference>
<dbReference type="PRINTS" id="PR00069">
    <property type="entry name" value="ALDKETRDTASE"/>
</dbReference>
<evidence type="ECO:0000256" key="1">
    <source>
        <dbReference type="ARBA" id="ARBA00023002"/>
    </source>
</evidence>
<dbReference type="InterPro" id="IPR036812">
    <property type="entry name" value="NAD(P)_OxRdtase_dom_sf"/>
</dbReference>
<evidence type="ECO:0000256" key="2">
    <source>
        <dbReference type="PIRSR" id="PIRSR000097-1"/>
    </source>
</evidence>
<dbReference type="PROSITE" id="PS00062">
    <property type="entry name" value="ALDOKETO_REDUCTASE_2"/>
    <property type="match status" value="1"/>
</dbReference>
<evidence type="ECO:0000313" key="7">
    <source>
        <dbReference type="Proteomes" id="UP000070544"/>
    </source>
</evidence>
<protein>
    <recommendedName>
        <fullName evidence="5">NADP-dependent oxidoreductase domain-containing protein</fullName>
    </recommendedName>
</protein>
<name>A0A139AHC8_GONPJ</name>
<evidence type="ECO:0000256" key="4">
    <source>
        <dbReference type="PIRSR" id="PIRSR000097-3"/>
    </source>
</evidence>
<keyword evidence="1" id="KW-0560">Oxidoreductase</keyword>
<dbReference type="AlphaFoldDB" id="A0A139AHC8"/>
<dbReference type="PANTHER" id="PTHR11732">
    <property type="entry name" value="ALDO/KETO REDUCTASE"/>
    <property type="match status" value="1"/>
</dbReference>
<sequence length="360" mass="39111">MPIRAPALVVCAAVAVLLAWLVHRNQTSRLLAQSPELAIAVAVDHSHAQAHMASADIRSAVRTFASGATIPALGFGAGTAWFAGPKGNAERPENRKLVDAIKTALRLGFTHLDNALVYGTEIDNGVAIKEYLAESGKKREDIFVTTKVWAQEVADIPAALNRSLARLGLDYVDLYLIHAPFFDTVGLAGNVTAASAWKQMEQVKDAGLAKEIGVSNFRIEDFKEIFAAKPKYTPALNQIEYHPYLQQPALHAYHKQHNILTASYGPLIPLVKHQNGPVDPIVSAIATAHSATPAQVLQAWNLAKGNVVITTSSKEDRLKEYLGVGAVVLSEEEVKSIDEAGQKEGYRQFWQGNFPPEKKL</sequence>
<proteinExistence type="predicted"/>
<reference evidence="6 7" key="1">
    <citation type="journal article" date="2015" name="Genome Biol. Evol.">
        <title>Phylogenomic analyses indicate that early fungi evolved digesting cell walls of algal ancestors of land plants.</title>
        <authorList>
            <person name="Chang Y."/>
            <person name="Wang S."/>
            <person name="Sekimoto S."/>
            <person name="Aerts A.L."/>
            <person name="Choi C."/>
            <person name="Clum A."/>
            <person name="LaButti K.M."/>
            <person name="Lindquist E.A."/>
            <person name="Yee Ngan C."/>
            <person name="Ohm R.A."/>
            <person name="Salamov A.A."/>
            <person name="Grigoriev I.V."/>
            <person name="Spatafora J.W."/>
            <person name="Berbee M.L."/>
        </authorList>
    </citation>
    <scope>NUCLEOTIDE SEQUENCE [LARGE SCALE GENOMIC DNA]</scope>
    <source>
        <strain evidence="6 7">JEL478</strain>
    </source>
</reference>
<dbReference type="STRING" id="1344416.A0A139AHC8"/>
<feature type="domain" description="NADP-dependent oxidoreductase" evidence="5">
    <location>
        <begin position="77"/>
        <end position="340"/>
    </location>
</feature>
<dbReference type="Gene3D" id="3.20.20.100">
    <property type="entry name" value="NADP-dependent oxidoreductase domain"/>
    <property type="match status" value="1"/>
</dbReference>
<dbReference type="EMBL" id="KQ965756">
    <property type="protein sequence ID" value="KXS16197.1"/>
    <property type="molecule type" value="Genomic_DNA"/>
</dbReference>
<evidence type="ECO:0000313" key="6">
    <source>
        <dbReference type="EMBL" id="KXS16197.1"/>
    </source>
</evidence>
<dbReference type="InterPro" id="IPR018170">
    <property type="entry name" value="Aldo/ket_reductase_CS"/>
</dbReference>
<keyword evidence="7" id="KW-1185">Reference proteome</keyword>
<dbReference type="OMA" id="HFRTSWP"/>
<dbReference type="GO" id="GO:0016616">
    <property type="term" value="F:oxidoreductase activity, acting on the CH-OH group of donors, NAD or NADP as acceptor"/>
    <property type="evidence" value="ECO:0007669"/>
    <property type="project" value="UniProtKB-ARBA"/>
</dbReference>
<dbReference type="InterPro" id="IPR020471">
    <property type="entry name" value="AKR"/>
</dbReference>
<accession>A0A139AHC8</accession>
<dbReference type="SUPFAM" id="SSF51430">
    <property type="entry name" value="NAD(P)-linked oxidoreductase"/>
    <property type="match status" value="1"/>
</dbReference>
<dbReference type="OrthoDB" id="416253at2759"/>
<dbReference type="GO" id="GO:0016652">
    <property type="term" value="F:oxidoreductase activity, acting on NAD(P)H as acceptor"/>
    <property type="evidence" value="ECO:0007669"/>
    <property type="project" value="InterPro"/>
</dbReference>
<dbReference type="FunFam" id="3.20.20.100:FF:000002">
    <property type="entry name" value="2,5-diketo-D-gluconic acid reductase A"/>
    <property type="match status" value="1"/>
</dbReference>
<dbReference type="CDD" id="cd19120">
    <property type="entry name" value="AKR_AKR3C2-3"/>
    <property type="match status" value="1"/>
</dbReference>
<dbReference type="Pfam" id="PF00248">
    <property type="entry name" value="Aldo_ket_red"/>
    <property type="match status" value="1"/>
</dbReference>